<feature type="binding site" evidence="6">
    <location>
        <begin position="558"/>
        <end position="559"/>
    </location>
    <ligand>
        <name>FAD</name>
        <dbReference type="ChEBI" id="CHEBI:57692"/>
    </ligand>
</feature>
<evidence type="ECO:0000259" key="9">
    <source>
        <dbReference type="PROSITE" id="PS00624"/>
    </source>
</evidence>
<feature type="binding site" evidence="6">
    <location>
        <position position="238"/>
    </location>
    <ligand>
        <name>FAD</name>
        <dbReference type="ChEBI" id="CHEBI:57692"/>
    </ligand>
</feature>
<dbReference type="GO" id="GO:0016614">
    <property type="term" value="F:oxidoreductase activity, acting on CH-OH group of donors"/>
    <property type="evidence" value="ECO:0007669"/>
    <property type="project" value="InterPro"/>
</dbReference>
<evidence type="ECO:0000256" key="2">
    <source>
        <dbReference type="ARBA" id="ARBA00010790"/>
    </source>
</evidence>
<evidence type="ECO:0000256" key="3">
    <source>
        <dbReference type="ARBA" id="ARBA00022630"/>
    </source>
</evidence>
<keyword evidence="5" id="KW-0560">Oxidoreductase</keyword>
<evidence type="ECO:0000313" key="10">
    <source>
        <dbReference type="EMBL" id="KAK7753467.1"/>
    </source>
</evidence>
<feature type="domain" description="Glucose-methanol-choline oxidoreductase N-terminal" evidence="9">
    <location>
        <begin position="280"/>
        <end position="294"/>
    </location>
</feature>
<dbReference type="PIRSF" id="PIRSF000137">
    <property type="entry name" value="Alcohol_oxidase"/>
    <property type="match status" value="1"/>
</dbReference>
<protein>
    <recommendedName>
        <fullName evidence="8 9">Glucose-methanol-choline oxidoreductase N-terminal domain-containing protein</fullName>
    </recommendedName>
</protein>
<dbReference type="Pfam" id="PF00732">
    <property type="entry name" value="GMC_oxred_N"/>
    <property type="match status" value="1"/>
</dbReference>
<accession>A0AAN9YT02</accession>
<dbReference type="Gene3D" id="3.30.560.10">
    <property type="entry name" value="Glucose Oxidase, domain 3"/>
    <property type="match status" value="1"/>
</dbReference>
<name>A0AAN9YT02_9PEZI</name>
<comment type="cofactor">
    <cofactor evidence="1 6">
        <name>FAD</name>
        <dbReference type="ChEBI" id="CHEBI:57692"/>
    </cofactor>
</comment>
<gene>
    <name evidence="10" type="ORF">SLS62_004542</name>
</gene>
<evidence type="ECO:0000313" key="11">
    <source>
        <dbReference type="Proteomes" id="UP001320420"/>
    </source>
</evidence>
<dbReference type="PANTHER" id="PTHR11552:SF201">
    <property type="entry name" value="GLUCOSE-METHANOL-CHOLINE OXIDOREDUCTASE N-TERMINAL DOMAIN-CONTAINING PROTEIN"/>
    <property type="match status" value="1"/>
</dbReference>
<dbReference type="GO" id="GO:0050660">
    <property type="term" value="F:flavin adenine dinucleotide binding"/>
    <property type="evidence" value="ECO:0007669"/>
    <property type="project" value="InterPro"/>
</dbReference>
<evidence type="ECO:0000256" key="1">
    <source>
        <dbReference type="ARBA" id="ARBA00001974"/>
    </source>
</evidence>
<proteinExistence type="inferred from homology"/>
<evidence type="ECO:0000256" key="4">
    <source>
        <dbReference type="ARBA" id="ARBA00022827"/>
    </source>
</evidence>
<evidence type="ECO:0000256" key="5">
    <source>
        <dbReference type="ARBA" id="ARBA00023002"/>
    </source>
</evidence>
<comment type="caution">
    <text evidence="10">The sequence shown here is derived from an EMBL/GenBank/DDBJ whole genome shotgun (WGS) entry which is preliminary data.</text>
</comment>
<keyword evidence="4 6" id="KW-0274">FAD</keyword>
<dbReference type="AlphaFoldDB" id="A0AAN9YT02"/>
<dbReference type="Pfam" id="PF05199">
    <property type="entry name" value="GMC_oxred_C"/>
    <property type="match status" value="1"/>
</dbReference>
<evidence type="ECO:0000259" key="8">
    <source>
        <dbReference type="PROSITE" id="PS00623"/>
    </source>
</evidence>
<reference evidence="10 11" key="1">
    <citation type="submission" date="2024-02" db="EMBL/GenBank/DDBJ databases">
        <title>De novo assembly and annotation of 12 fungi associated with fruit tree decline syndrome in Ontario, Canada.</title>
        <authorList>
            <person name="Sulman M."/>
            <person name="Ellouze W."/>
            <person name="Ilyukhin E."/>
        </authorList>
    </citation>
    <scope>NUCLEOTIDE SEQUENCE [LARGE SCALE GENOMIC DNA]</scope>
    <source>
        <strain evidence="10 11">M11/M66-122</strain>
    </source>
</reference>
<feature type="domain" description="Glucose-methanol-choline oxidoreductase N-terminal" evidence="8">
    <location>
        <begin position="82"/>
        <end position="105"/>
    </location>
</feature>
<comment type="similarity">
    <text evidence="2 7">Belongs to the GMC oxidoreductase family.</text>
</comment>
<dbReference type="EMBL" id="JAKJXP020000028">
    <property type="protein sequence ID" value="KAK7753467.1"/>
    <property type="molecule type" value="Genomic_DNA"/>
</dbReference>
<dbReference type="PROSITE" id="PS00624">
    <property type="entry name" value="GMC_OXRED_2"/>
    <property type="match status" value="1"/>
</dbReference>
<dbReference type="PROSITE" id="PS00623">
    <property type="entry name" value="GMC_OXRED_1"/>
    <property type="match status" value="1"/>
</dbReference>
<dbReference type="InterPro" id="IPR012132">
    <property type="entry name" value="GMC_OxRdtase"/>
</dbReference>
<dbReference type="PANTHER" id="PTHR11552">
    <property type="entry name" value="GLUCOSE-METHANOL-CHOLINE GMC OXIDOREDUCTASE"/>
    <property type="match status" value="1"/>
</dbReference>
<evidence type="ECO:0000256" key="6">
    <source>
        <dbReference type="PIRSR" id="PIRSR000137-2"/>
    </source>
</evidence>
<dbReference type="InterPro" id="IPR036188">
    <property type="entry name" value="FAD/NAD-bd_sf"/>
</dbReference>
<sequence length="628" mass="66400">MTSGYDFIIIGGGTAGLVMANRLSEDPSQRILVLEAGADLSEDPRVKTPALYMSLIGSQADWNFQTKPQPELNGRTINLNQGKGLGGSSAINAHAFVPPSTGTIDAWEALGNDGWNWSTLQPYFARAVTFPVINDHATRQALGIDGLDVQGEVPSPKGPLQLSFAGDPEHPIRKAWAETFKRQGYLATKDPFLGISSGAFSCLASIHPGKKERNDAASAYYHPIKDRTNLVVLTNAVVQKIVFEASTAGSASIKATGVQYVRNDKTETAICSKEVILAAGALQSPKVLELSGVGDAALLAAHGIKPVLDLPGVGENLQDHLICGIGCKTVDGIETLDPLVRQEPEALGKAMQDYATSKTGLLTSIGLHTYAYLPVPSAAGQETIKQLLSQHRPPPLNSNSPSPEEARARAYYDIAERTLLSHHGHLDAEPSAAYLSVLCQQVLPAAPGSRSPTGPIPGSFLTLGVMPSQPLSRGSVHIASGDPGAAPAVDPAYLSHPVDAELFAQHLQHLEAIATAAPLRDLLRQPLVRRDPASGGWAGTEAKAEAEQYARASAIPMWHLGGTCAMLPRDRGGVVSPELRVYGAENLRVVDASAVPLISTANLQATVYALAERAADLVKRQTTAHGLQ</sequence>
<evidence type="ECO:0000256" key="7">
    <source>
        <dbReference type="RuleBase" id="RU003968"/>
    </source>
</evidence>
<dbReference type="InterPro" id="IPR007867">
    <property type="entry name" value="GMC_OxRtase_C"/>
</dbReference>
<organism evidence="10 11">
    <name type="scientific">Diatrype stigma</name>
    <dbReference type="NCBI Taxonomy" id="117547"/>
    <lineage>
        <taxon>Eukaryota</taxon>
        <taxon>Fungi</taxon>
        <taxon>Dikarya</taxon>
        <taxon>Ascomycota</taxon>
        <taxon>Pezizomycotina</taxon>
        <taxon>Sordariomycetes</taxon>
        <taxon>Xylariomycetidae</taxon>
        <taxon>Xylariales</taxon>
        <taxon>Diatrypaceae</taxon>
        <taxon>Diatrype</taxon>
    </lineage>
</organism>
<dbReference type="SUPFAM" id="SSF51905">
    <property type="entry name" value="FAD/NAD(P)-binding domain"/>
    <property type="match status" value="1"/>
</dbReference>
<keyword evidence="3 7" id="KW-0285">Flavoprotein</keyword>
<dbReference type="Gene3D" id="3.50.50.60">
    <property type="entry name" value="FAD/NAD(P)-binding domain"/>
    <property type="match status" value="1"/>
</dbReference>
<dbReference type="SUPFAM" id="SSF54373">
    <property type="entry name" value="FAD-linked reductases, C-terminal domain"/>
    <property type="match status" value="1"/>
</dbReference>
<keyword evidence="11" id="KW-1185">Reference proteome</keyword>
<dbReference type="InterPro" id="IPR000172">
    <property type="entry name" value="GMC_OxRdtase_N"/>
</dbReference>
<dbReference type="Proteomes" id="UP001320420">
    <property type="component" value="Unassembled WGS sequence"/>
</dbReference>